<proteinExistence type="predicted"/>
<gene>
    <name evidence="2" type="ORF">CWI84_11355</name>
</gene>
<organism evidence="2 3">
    <name type="scientific">Idiomarina tyrosinivorans</name>
    <dbReference type="NCBI Taxonomy" id="1445662"/>
    <lineage>
        <taxon>Bacteria</taxon>
        <taxon>Pseudomonadati</taxon>
        <taxon>Pseudomonadota</taxon>
        <taxon>Gammaproteobacteria</taxon>
        <taxon>Alteromonadales</taxon>
        <taxon>Idiomarinaceae</taxon>
        <taxon>Idiomarina</taxon>
    </lineage>
</organism>
<sequence>MNDLESQLAFQEDIIEQLNQQVYDQSQQLTELQQHVRFLAKKLKQIQEDNSSAGVDPSHEPPPPHY</sequence>
<dbReference type="Gene3D" id="1.20.5.300">
    <property type="match status" value="1"/>
</dbReference>
<evidence type="ECO:0000256" key="1">
    <source>
        <dbReference type="SAM" id="MobiDB-lite"/>
    </source>
</evidence>
<name>A0A432ZFE4_9GAMM</name>
<comment type="caution">
    <text evidence="2">The sequence shown here is derived from an EMBL/GenBank/DDBJ whole genome shotgun (WGS) entry which is preliminary data.</text>
</comment>
<evidence type="ECO:0000313" key="3">
    <source>
        <dbReference type="Proteomes" id="UP000287996"/>
    </source>
</evidence>
<reference evidence="2 3" key="1">
    <citation type="journal article" date="2011" name="Front. Microbiol.">
        <title>Genomic signatures of strain selection and enhancement in Bacillus atrophaeus var. globigii, a historical biowarfare simulant.</title>
        <authorList>
            <person name="Gibbons H.S."/>
            <person name="Broomall S.M."/>
            <person name="McNew L.A."/>
            <person name="Daligault H."/>
            <person name="Chapman C."/>
            <person name="Bruce D."/>
            <person name="Karavis M."/>
            <person name="Krepps M."/>
            <person name="McGregor P.A."/>
            <person name="Hong C."/>
            <person name="Park K.H."/>
            <person name="Akmal A."/>
            <person name="Feldman A."/>
            <person name="Lin J.S."/>
            <person name="Chang W.E."/>
            <person name="Higgs B.W."/>
            <person name="Demirev P."/>
            <person name="Lindquist J."/>
            <person name="Liem A."/>
            <person name="Fochler E."/>
            <person name="Read T.D."/>
            <person name="Tapia R."/>
            <person name="Johnson S."/>
            <person name="Bishop-Lilly K.A."/>
            <person name="Detter C."/>
            <person name="Han C."/>
            <person name="Sozhamannan S."/>
            <person name="Rosenzweig C.N."/>
            <person name="Skowronski E.W."/>
        </authorList>
    </citation>
    <scope>NUCLEOTIDE SEQUENCE [LARGE SCALE GENOMIC DNA]</scope>
    <source>
        <strain evidence="2 3">CC-PW-9</strain>
    </source>
</reference>
<evidence type="ECO:0000313" key="2">
    <source>
        <dbReference type="EMBL" id="RUO76624.1"/>
    </source>
</evidence>
<dbReference type="Proteomes" id="UP000287996">
    <property type="component" value="Unassembled WGS sequence"/>
</dbReference>
<feature type="region of interest" description="Disordered" evidence="1">
    <location>
        <begin position="46"/>
        <end position="66"/>
    </location>
</feature>
<dbReference type="PANTHER" id="PTHR36508:SF1">
    <property type="entry name" value="PROTEIN SLYX"/>
    <property type="match status" value="1"/>
</dbReference>
<dbReference type="InterPro" id="IPR007236">
    <property type="entry name" value="SlyX"/>
</dbReference>
<accession>A0A432ZFE4</accession>
<protein>
    <submittedName>
        <fullName evidence="2">SlyX protein</fullName>
    </submittedName>
</protein>
<dbReference type="EMBL" id="PIQH01000013">
    <property type="protein sequence ID" value="RUO76624.1"/>
    <property type="molecule type" value="Genomic_DNA"/>
</dbReference>
<dbReference type="OrthoDB" id="5771733at2"/>
<dbReference type="Pfam" id="PF04102">
    <property type="entry name" value="SlyX"/>
    <property type="match status" value="1"/>
</dbReference>
<dbReference type="PANTHER" id="PTHR36508">
    <property type="entry name" value="PROTEIN SLYX"/>
    <property type="match status" value="1"/>
</dbReference>
<dbReference type="AlphaFoldDB" id="A0A432ZFE4"/>
<keyword evidence="3" id="KW-1185">Reference proteome</keyword>